<keyword evidence="1" id="KW-1133">Transmembrane helix</keyword>
<feature type="transmembrane region" description="Helical" evidence="1">
    <location>
        <begin position="129"/>
        <end position="146"/>
    </location>
</feature>
<evidence type="ECO:0000256" key="1">
    <source>
        <dbReference type="SAM" id="Phobius"/>
    </source>
</evidence>
<feature type="transmembrane region" description="Helical" evidence="1">
    <location>
        <begin position="193"/>
        <end position="214"/>
    </location>
</feature>
<comment type="caution">
    <text evidence="2">The sequence shown here is derived from an EMBL/GenBank/DDBJ whole genome shotgun (WGS) entry which is preliminary data.</text>
</comment>
<evidence type="ECO:0000313" key="3">
    <source>
        <dbReference type="Proteomes" id="UP001321018"/>
    </source>
</evidence>
<feature type="transmembrane region" description="Helical" evidence="1">
    <location>
        <begin position="74"/>
        <end position="92"/>
    </location>
</feature>
<keyword evidence="1" id="KW-0472">Membrane</keyword>
<feature type="transmembrane region" description="Helical" evidence="1">
    <location>
        <begin position="221"/>
        <end position="242"/>
    </location>
</feature>
<evidence type="ECO:0000313" key="2">
    <source>
        <dbReference type="EMBL" id="MCU4743749.1"/>
    </source>
</evidence>
<proteinExistence type="predicted"/>
<dbReference type="AlphaFoldDB" id="A0AAP3E496"/>
<reference evidence="2" key="1">
    <citation type="submission" date="2022-09" db="EMBL/GenBank/DDBJ databases">
        <title>Enrichment on poylsaccharides allowed isolation of novel metabolic and taxonomic groups of Haloarchaea.</title>
        <authorList>
            <person name="Sorokin D.Y."/>
            <person name="Elcheninov A.G."/>
            <person name="Khizhniak T.V."/>
            <person name="Kolganova T.V."/>
            <person name="Kublanov I.V."/>
        </authorList>
    </citation>
    <scope>NUCLEOTIDE SEQUENCE</scope>
    <source>
        <strain evidence="2">AArc-xg1-1</strain>
    </source>
</reference>
<feature type="transmembrane region" description="Helical" evidence="1">
    <location>
        <begin position="158"/>
        <end position="181"/>
    </location>
</feature>
<dbReference type="EMBL" id="JAOPKA010000018">
    <property type="protein sequence ID" value="MCU4743749.1"/>
    <property type="molecule type" value="Genomic_DNA"/>
</dbReference>
<feature type="transmembrane region" description="Helical" evidence="1">
    <location>
        <begin position="248"/>
        <end position="269"/>
    </location>
</feature>
<dbReference type="RefSeq" id="WP_338005564.1">
    <property type="nucleotide sequence ID" value="NZ_JAOPKA010000018.1"/>
</dbReference>
<accession>A0AAP3E496</accession>
<keyword evidence="1" id="KW-0812">Transmembrane</keyword>
<sequence>MATTTNDTTYTESELEAEKTAGSRSALAMARRGAFYLSLGLAAAMTVLFLPDLLALLVMGWTAEAGAELGIHRLHVMGIAAVVGAFLLGLFVQAYKPRERIASMWGAFLVILTASVGTVWFGVGRPEEVLPFLAVTGIALVVHPAGRRLLRRGNSYSPALLGLVAVAAIPILAFAATQLSMSSSTVDPHALDGHYVMMTALLIAPLAYGLFAALGFDGWRLASWFAALPIAYYGLLSIAFPAQVGSTGAMWGVAAICWAIAFVAVAEYSRMETSSMLRREVGHSS</sequence>
<protein>
    <submittedName>
        <fullName evidence="2">Uncharacterized protein</fullName>
    </submittedName>
</protein>
<organism evidence="2 3">
    <name type="scientific">Natronoglomus mannanivorans</name>
    <dbReference type="NCBI Taxonomy" id="2979990"/>
    <lineage>
        <taxon>Archaea</taxon>
        <taxon>Methanobacteriati</taxon>
        <taxon>Methanobacteriota</taxon>
        <taxon>Stenosarchaea group</taxon>
        <taxon>Halobacteria</taxon>
        <taxon>Halobacteriales</taxon>
        <taxon>Natrialbaceae</taxon>
        <taxon>Natronoglomus</taxon>
    </lineage>
</organism>
<name>A0AAP3E496_9EURY</name>
<dbReference type="Proteomes" id="UP001321018">
    <property type="component" value="Unassembled WGS sequence"/>
</dbReference>
<gene>
    <name evidence="2" type="ORF">OB960_20395</name>
</gene>
<feature type="transmembrane region" description="Helical" evidence="1">
    <location>
        <begin position="104"/>
        <end position="123"/>
    </location>
</feature>
<feature type="transmembrane region" description="Helical" evidence="1">
    <location>
        <begin position="34"/>
        <end position="62"/>
    </location>
</feature>